<dbReference type="GO" id="GO:0009805">
    <property type="term" value="P:coumarin biosynthetic process"/>
    <property type="evidence" value="ECO:0007669"/>
    <property type="project" value="UniProtKB-ARBA"/>
</dbReference>
<name>A0ABD3SW91_9LAMI</name>
<comment type="similarity">
    <text evidence="1 5">Belongs to the iron/ascorbate-dependent oxidoreductase family.</text>
</comment>
<dbReference type="Pfam" id="PF14226">
    <property type="entry name" value="DIOX_N"/>
    <property type="match status" value="1"/>
</dbReference>
<evidence type="ECO:0000259" key="7">
    <source>
        <dbReference type="PROSITE" id="PS51471"/>
    </source>
</evidence>
<feature type="domain" description="Fe2OG dioxygenase" evidence="7">
    <location>
        <begin position="202"/>
        <end position="301"/>
    </location>
</feature>
<dbReference type="EMBL" id="JBJXBP010000005">
    <property type="protein sequence ID" value="KAL3828720.1"/>
    <property type="molecule type" value="Genomic_DNA"/>
</dbReference>
<evidence type="ECO:0000313" key="8">
    <source>
        <dbReference type="EMBL" id="KAL3828720.1"/>
    </source>
</evidence>
<dbReference type="AlphaFoldDB" id="A0ABD3SW91"/>
<dbReference type="GO" id="GO:0016706">
    <property type="term" value="F:2-oxoglutarate-dependent dioxygenase activity"/>
    <property type="evidence" value="ECO:0007669"/>
    <property type="project" value="UniProtKB-ARBA"/>
</dbReference>
<dbReference type="InterPro" id="IPR005123">
    <property type="entry name" value="Oxoglu/Fe-dep_dioxygenase_dom"/>
</dbReference>
<evidence type="ECO:0000256" key="3">
    <source>
        <dbReference type="ARBA" id="ARBA00023002"/>
    </source>
</evidence>
<evidence type="ECO:0000256" key="4">
    <source>
        <dbReference type="ARBA" id="ARBA00023004"/>
    </source>
</evidence>
<dbReference type="InterPro" id="IPR027443">
    <property type="entry name" value="IPNS-like_sf"/>
</dbReference>
<dbReference type="GO" id="GO:0002238">
    <property type="term" value="P:response to molecule of fungal origin"/>
    <property type="evidence" value="ECO:0007669"/>
    <property type="project" value="UniProtKB-ARBA"/>
</dbReference>
<keyword evidence="9" id="KW-1185">Reference proteome</keyword>
<dbReference type="PROSITE" id="PS51471">
    <property type="entry name" value="FE2OG_OXY"/>
    <property type="match status" value="1"/>
</dbReference>
<sequence length="355" mass="39935">MVLLNSNGENQATNEPKYDRKSELKAFDDTKAGVKGLVDAGVTTIPRIFIHPPDNLDNTTGTYGNMKFNFPVIDIDGIGKDPIKREEIIDKVRDASETWGFFLVVNHGIQMSILEKMLDGVRRFNEQETELKKQYYTRDFTKKMIYNSNFDLYSSPAANWRDSEILMEYSKKVMGAGISLFKLLSEALGLNPDHLIDIECAQTLALLCHYYPACLEPKLTLGTTKHSDYSFLTVLLQDNLGGLQVLHQNHWVDVPPLPGALVVNIGDLLQLISNDKFKSVEHRVLASHLGPRISVASFFGRDTSCGMSSRLYGPIEELLSEENPPKYRATTVKEYTSYFRSKGLDGTSALDHFKL</sequence>
<dbReference type="PANTHER" id="PTHR10209:SF859">
    <property type="entry name" value="OS03G0690500 PROTEIN"/>
    <property type="match status" value="1"/>
</dbReference>
<keyword evidence="2 5" id="KW-0479">Metal-binding</keyword>
<dbReference type="Pfam" id="PF03171">
    <property type="entry name" value="2OG-FeII_Oxy"/>
    <property type="match status" value="1"/>
</dbReference>
<dbReference type="FunFam" id="2.60.120.330:FF:000080">
    <property type="entry name" value="Uncharacterized protein"/>
    <property type="match status" value="1"/>
</dbReference>
<dbReference type="PANTHER" id="PTHR10209">
    <property type="entry name" value="OXIDOREDUCTASE, 2OG-FE II OXYGENASE FAMILY PROTEIN"/>
    <property type="match status" value="1"/>
</dbReference>
<dbReference type="InterPro" id="IPR026992">
    <property type="entry name" value="DIOX_N"/>
</dbReference>
<keyword evidence="3 5" id="KW-0560">Oxidoreductase</keyword>
<accession>A0ABD3SW91</accession>
<dbReference type="InterPro" id="IPR044861">
    <property type="entry name" value="IPNS-like_FE2OG_OXY"/>
</dbReference>
<gene>
    <name evidence="8" type="ORF">ACJIZ3_017522</name>
</gene>
<dbReference type="GO" id="GO:0046872">
    <property type="term" value="F:metal ion binding"/>
    <property type="evidence" value="ECO:0007669"/>
    <property type="project" value="UniProtKB-KW"/>
</dbReference>
<comment type="caution">
    <text evidence="8">The sequence shown here is derived from an EMBL/GenBank/DDBJ whole genome shotgun (WGS) entry which is preliminary data.</text>
</comment>
<evidence type="ECO:0000256" key="5">
    <source>
        <dbReference type="RuleBase" id="RU003682"/>
    </source>
</evidence>
<dbReference type="SUPFAM" id="SSF51197">
    <property type="entry name" value="Clavaminate synthase-like"/>
    <property type="match status" value="1"/>
</dbReference>
<dbReference type="Gene3D" id="2.60.120.330">
    <property type="entry name" value="B-lactam Antibiotic, Isopenicillin N Synthase, Chain"/>
    <property type="match status" value="1"/>
</dbReference>
<feature type="region of interest" description="Disordered" evidence="6">
    <location>
        <begin position="1"/>
        <end position="20"/>
    </location>
</feature>
<protein>
    <recommendedName>
        <fullName evidence="7">Fe2OG dioxygenase domain-containing protein</fullName>
    </recommendedName>
</protein>
<proteinExistence type="inferred from homology"/>
<evidence type="ECO:0000256" key="1">
    <source>
        <dbReference type="ARBA" id="ARBA00008056"/>
    </source>
</evidence>
<reference evidence="8 9" key="1">
    <citation type="submission" date="2024-12" db="EMBL/GenBank/DDBJ databases">
        <title>The unique morphological basis and parallel evolutionary history of personate flowers in Penstemon.</title>
        <authorList>
            <person name="Depatie T.H."/>
            <person name="Wessinger C.A."/>
        </authorList>
    </citation>
    <scope>NUCLEOTIDE SEQUENCE [LARGE SCALE GENOMIC DNA]</scope>
    <source>
        <strain evidence="8">WTNN_2</strain>
        <tissue evidence="8">Leaf</tissue>
    </source>
</reference>
<evidence type="ECO:0000256" key="2">
    <source>
        <dbReference type="ARBA" id="ARBA00022723"/>
    </source>
</evidence>
<dbReference type="Proteomes" id="UP001634393">
    <property type="component" value="Unassembled WGS sequence"/>
</dbReference>
<evidence type="ECO:0000256" key="6">
    <source>
        <dbReference type="SAM" id="MobiDB-lite"/>
    </source>
</evidence>
<feature type="compositionally biased region" description="Polar residues" evidence="6">
    <location>
        <begin position="1"/>
        <end position="14"/>
    </location>
</feature>
<keyword evidence="4 5" id="KW-0408">Iron</keyword>
<organism evidence="8 9">
    <name type="scientific">Penstemon smallii</name>
    <dbReference type="NCBI Taxonomy" id="265156"/>
    <lineage>
        <taxon>Eukaryota</taxon>
        <taxon>Viridiplantae</taxon>
        <taxon>Streptophyta</taxon>
        <taxon>Embryophyta</taxon>
        <taxon>Tracheophyta</taxon>
        <taxon>Spermatophyta</taxon>
        <taxon>Magnoliopsida</taxon>
        <taxon>eudicotyledons</taxon>
        <taxon>Gunneridae</taxon>
        <taxon>Pentapetalae</taxon>
        <taxon>asterids</taxon>
        <taxon>lamiids</taxon>
        <taxon>Lamiales</taxon>
        <taxon>Plantaginaceae</taxon>
        <taxon>Cheloneae</taxon>
        <taxon>Penstemon</taxon>
    </lineage>
</organism>
<evidence type="ECO:0000313" key="9">
    <source>
        <dbReference type="Proteomes" id="UP001634393"/>
    </source>
</evidence>